<dbReference type="SMART" id="SM00249">
    <property type="entry name" value="PHD"/>
    <property type="match status" value="2"/>
</dbReference>
<evidence type="ECO:0000313" key="15">
    <source>
        <dbReference type="Proteomes" id="UP001049176"/>
    </source>
</evidence>
<feature type="compositionally biased region" description="Polar residues" evidence="9">
    <location>
        <begin position="950"/>
        <end position="961"/>
    </location>
</feature>
<feature type="compositionally biased region" description="Low complexity" evidence="9">
    <location>
        <begin position="902"/>
        <end position="911"/>
    </location>
</feature>
<dbReference type="Pfam" id="PF00855">
    <property type="entry name" value="PWWP"/>
    <property type="match status" value="1"/>
</dbReference>
<feature type="compositionally biased region" description="Low complexity" evidence="9">
    <location>
        <begin position="835"/>
        <end position="852"/>
    </location>
</feature>
<evidence type="ECO:0008006" key="16">
    <source>
        <dbReference type="Google" id="ProtNLM"/>
    </source>
</evidence>
<dbReference type="RefSeq" id="XP_043011360.1">
    <property type="nucleotide sequence ID" value="XM_043150273.1"/>
</dbReference>
<dbReference type="Gene3D" id="3.30.40.10">
    <property type="entry name" value="Zinc/RING finger domain, C3HC4 (zinc finger)"/>
    <property type="match status" value="2"/>
</dbReference>
<dbReference type="PANTHER" id="PTHR13793">
    <property type="entry name" value="PHD FINGER PROTEINS"/>
    <property type="match status" value="1"/>
</dbReference>
<dbReference type="GeneID" id="66074773"/>
<dbReference type="GO" id="GO:0008270">
    <property type="term" value="F:zinc ion binding"/>
    <property type="evidence" value="ECO:0007669"/>
    <property type="project" value="UniProtKB-KW"/>
</dbReference>
<organism evidence="14 15">
    <name type="scientific">Marasmius oreades</name>
    <name type="common">fairy-ring Marasmius</name>
    <dbReference type="NCBI Taxonomy" id="181124"/>
    <lineage>
        <taxon>Eukaryota</taxon>
        <taxon>Fungi</taxon>
        <taxon>Dikarya</taxon>
        <taxon>Basidiomycota</taxon>
        <taxon>Agaricomycotina</taxon>
        <taxon>Agaricomycetes</taxon>
        <taxon>Agaricomycetidae</taxon>
        <taxon>Agaricales</taxon>
        <taxon>Marasmiineae</taxon>
        <taxon>Marasmiaceae</taxon>
        <taxon>Marasmius</taxon>
    </lineage>
</organism>
<dbReference type="Gene3D" id="2.30.30.140">
    <property type="match status" value="1"/>
</dbReference>
<dbReference type="PROSITE" id="PS01359">
    <property type="entry name" value="ZF_PHD_1"/>
    <property type="match status" value="1"/>
</dbReference>
<feature type="region of interest" description="Disordered" evidence="9">
    <location>
        <begin position="939"/>
        <end position="1021"/>
    </location>
</feature>
<evidence type="ECO:0000256" key="2">
    <source>
        <dbReference type="ARBA" id="ARBA00022737"/>
    </source>
</evidence>
<sequence length="1184" mass="131124">MGRGRPSPVSQTPVAALPVVSFEKVEDDVTAPPSGVHEQQARSYGYNDFSEFQRPEYYIRHIEPLEIDLARQVEYDMDEQDKEWLDALNAERRKEQLDKISYETFEIVMDRLEKEWFDLTKNIPKPDFAMPSEDSTCAICDDSEGENANAIVFCDGCNLAVHQDCYGVPYIPEGQWLCRKCTVSPENPPSCVLCPNEGGAFKQTVTGEWCHLLCAIWIPETRVANDVFMEPVTGVDRISKQRWKLKCSICEIREGACIQCAKTSCFLAFHPTCARKEKLLLPMKSAQGGEPGTLTCYCERHLPKEQQDVRQNALAAEESSDKMEFTSKLSKSARAYAKSYKPGPPLIPAIIVDRISQYITKIVLRKKLDFLHLMCRYWSLKREARRGAPLLKRLHLEPWTATNGSQMQSEEQRAIKLDLLQRLRQNLEKAKSMVELTRKREIKKRQQAEVIQDVLSECLFTHEPPLRLAFEHILQMDRHDYFKNPVNKTEVPDYFEVVKDPMCWSTIDGKLDKHQYWHLDEFKDDINLVIDNALLYNKPGSSYYKTALRIKTAVQAHFTKLEGITFAHPQAAPDGAIVPDSDSGITPPSLPAIGNFEPPLDVLGLLESSEAMENDLSVLLTADPVTSLFRFELPSDKPPPPIPPPPPPPKARKGKKQIRAERDAYNLKRREQRAAAKATAAQSVADGRSSAAEGGIIMTRRAVAAEAEAISAASELAANDVSSSSSISMGLSRVSGSRRTPSSSLPVQPELLDDVDNKGSFRFFNAGWILPPDQRRGGRAPPTERPPLPPPRKRARAEPGAGDRATSSLSVYSTAEAENQTLHHDHIPFYTDSSTQGQPAPATEAATPWETGSSAVQAERPESEDQSQLELTGVLVAPDTMDVDISREPPVGPISTFGPPISTSTSASTSTLPGRVTRLPNGTLLVESLDTPAIRKQKYFQRKSERAKLQQASPAKTSNDQLSDETEKKNDGADAEIGLPSEVGSDTKRMASQEKRKPSKGKTRAGKASKSSTTEPGMIELNAGETLPGGTLVWAKSGTYPWWPAVIWEDDDPGVPGNIKVMKQAGQRKSKGKVVHVVQFFDKGHSWQALTLEKLRMLGEDKELDEDLLAASSRRQRWKNHSSRAECRDAYRKATFEMETDGGEGEEVGDDDEQGEGKALDGEYAGGAFLGGDTSEAVSQAVNG</sequence>
<reference evidence="14" key="1">
    <citation type="journal article" date="2021" name="Genome Biol. Evol.">
        <title>The assembled and annotated genome of the fairy-ring fungus Marasmius oreades.</title>
        <authorList>
            <person name="Hiltunen M."/>
            <person name="Ament-Velasquez S.L."/>
            <person name="Johannesson H."/>
        </authorList>
    </citation>
    <scope>NUCLEOTIDE SEQUENCE</scope>
    <source>
        <strain evidence="14">03SP1</strain>
    </source>
</reference>
<dbReference type="InterPro" id="IPR050701">
    <property type="entry name" value="Histone_Mod_Regulator"/>
</dbReference>
<dbReference type="InterPro" id="IPR019542">
    <property type="entry name" value="Enhancer_polycomb-like_N"/>
</dbReference>
<feature type="compositionally biased region" description="Acidic residues" evidence="9">
    <location>
        <begin position="1138"/>
        <end position="1154"/>
    </location>
</feature>
<dbReference type="GO" id="GO:0006357">
    <property type="term" value="P:regulation of transcription by RNA polymerase II"/>
    <property type="evidence" value="ECO:0007669"/>
    <property type="project" value="TreeGrafter"/>
</dbReference>
<feature type="compositionally biased region" description="Low complexity" evidence="9">
    <location>
        <begin position="716"/>
        <end position="737"/>
    </location>
</feature>
<dbReference type="InterPro" id="IPR001965">
    <property type="entry name" value="Znf_PHD"/>
</dbReference>
<feature type="region of interest" description="Disordered" evidence="9">
    <location>
        <begin position="893"/>
        <end position="916"/>
    </location>
</feature>
<dbReference type="AlphaFoldDB" id="A0A9P7S418"/>
<feature type="compositionally biased region" description="Basic residues" evidence="9">
    <location>
        <begin position="997"/>
        <end position="1007"/>
    </location>
</feature>
<dbReference type="Gene3D" id="1.20.920.10">
    <property type="entry name" value="Bromodomain-like"/>
    <property type="match status" value="1"/>
</dbReference>
<keyword evidence="1" id="KW-0479">Metal-binding</keyword>
<keyword evidence="5 7" id="KW-0103">Bromodomain</keyword>
<dbReference type="SUPFAM" id="SSF47370">
    <property type="entry name" value="Bromodomain"/>
    <property type="match status" value="1"/>
</dbReference>
<evidence type="ECO:0000259" key="12">
    <source>
        <dbReference type="PROSITE" id="PS50812"/>
    </source>
</evidence>
<evidence type="ECO:0000256" key="1">
    <source>
        <dbReference type="ARBA" id="ARBA00022723"/>
    </source>
</evidence>
<feature type="region of interest" description="Disordered" evidence="9">
    <location>
        <begin position="768"/>
        <end position="809"/>
    </location>
</feature>
<keyword evidence="3 8" id="KW-0863">Zinc-finger</keyword>
<feature type="region of interest" description="Disordered" evidence="9">
    <location>
        <begin position="829"/>
        <end position="867"/>
    </location>
</feature>
<dbReference type="InterPro" id="IPR019786">
    <property type="entry name" value="Zinc_finger_PHD-type_CS"/>
</dbReference>
<accession>A0A9P7S418</accession>
<name>A0A9P7S418_9AGAR</name>
<dbReference type="EMBL" id="CM032183">
    <property type="protein sequence ID" value="KAG7094890.1"/>
    <property type="molecule type" value="Genomic_DNA"/>
</dbReference>
<dbReference type="Pfam" id="PF13832">
    <property type="entry name" value="zf-HC5HC2H_2"/>
    <property type="match status" value="1"/>
</dbReference>
<dbReference type="InterPro" id="IPR000313">
    <property type="entry name" value="PWWP_dom"/>
</dbReference>
<dbReference type="PROSITE" id="PS50812">
    <property type="entry name" value="PWWP"/>
    <property type="match status" value="1"/>
</dbReference>
<dbReference type="SMART" id="SM00297">
    <property type="entry name" value="BROMO"/>
    <property type="match status" value="1"/>
</dbReference>
<feature type="compositionally biased region" description="Basic and acidic residues" evidence="9">
    <location>
        <begin position="985"/>
        <end position="996"/>
    </location>
</feature>
<feature type="domain" description="PWWP" evidence="12">
    <location>
        <begin position="1029"/>
        <end position="1101"/>
    </location>
</feature>
<dbReference type="Pfam" id="PF10513">
    <property type="entry name" value="EPL1"/>
    <property type="match status" value="1"/>
</dbReference>
<dbReference type="OrthoDB" id="20839at2759"/>
<dbReference type="GO" id="GO:0006325">
    <property type="term" value="P:chromatin organization"/>
    <property type="evidence" value="ECO:0007669"/>
    <property type="project" value="UniProtKB-ARBA"/>
</dbReference>
<dbReference type="InterPro" id="IPR034732">
    <property type="entry name" value="EPHD"/>
</dbReference>
<evidence type="ECO:0000256" key="9">
    <source>
        <dbReference type="SAM" id="MobiDB-lite"/>
    </source>
</evidence>
<dbReference type="InterPro" id="IPR001487">
    <property type="entry name" value="Bromodomain"/>
</dbReference>
<proteinExistence type="predicted"/>
<dbReference type="KEGG" id="more:E1B28_005697"/>
<dbReference type="PROSITE" id="PS51805">
    <property type="entry name" value="EPHD"/>
    <property type="match status" value="1"/>
</dbReference>
<dbReference type="CDD" id="cd15492">
    <property type="entry name" value="PHD_BRPF_JADE_like"/>
    <property type="match status" value="1"/>
</dbReference>
<dbReference type="SUPFAM" id="SSF57903">
    <property type="entry name" value="FYVE/PHD zinc finger"/>
    <property type="match status" value="1"/>
</dbReference>
<evidence type="ECO:0000256" key="4">
    <source>
        <dbReference type="ARBA" id="ARBA00022833"/>
    </source>
</evidence>
<evidence type="ECO:0000259" key="13">
    <source>
        <dbReference type="PROSITE" id="PS51805"/>
    </source>
</evidence>
<dbReference type="Pfam" id="PF00439">
    <property type="entry name" value="Bromodomain"/>
    <property type="match status" value="1"/>
</dbReference>
<keyword evidence="2" id="KW-0677">Repeat</keyword>
<dbReference type="InterPro" id="IPR019787">
    <property type="entry name" value="Znf_PHD-finger"/>
</dbReference>
<comment type="caution">
    <text evidence="14">The sequence shown here is derived from an EMBL/GenBank/DDBJ whole genome shotgun (WGS) entry which is preliminary data.</text>
</comment>
<evidence type="ECO:0000256" key="8">
    <source>
        <dbReference type="PROSITE-ProRule" id="PRU00146"/>
    </source>
</evidence>
<protein>
    <recommendedName>
        <fullName evidence="16">Bromodomain and PHD finger-containing protein 3</fullName>
    </recommendedName>
</protein>
<evidence type="ECO:0000256" key="3">
    <source>
        <dbReference type="ARBA" id="ARBA00022771"/>
    </source>
</evidence>
<feature type="compositionally biased region" description="Low complexity" evidence="9">
    <location>
        <begin position="675"/>
        <end position="685"/>
    </location>
</feature>
<feature type="compositionally biased region" description="Basic and acidic residues" evidence="9">
    <location>
        <begin position="658"/>
        <end position="674"/>
    </location>
</feature>
<dbReference type="CDD" id="cd05839">
    <property type="entry name" value="PWWP_BRPF"/>
    <property type="match status" value="1"/>
</dbReference>
<feature type="region of interest" description="Disordered" evidence="9">
    <location>
        <begin position="1135"/>
        <end position="1184"/>
    </location>
</feature>
<dbReference type="PROSITE" id="PS50014">
    <property type="entry name" value="BROMODOMAIN_2"/>
    <property type="match status" value="1"/>
</dbReference>
<feature type="region of interest" description="Disordered" evidence="9">
    <location>
        <begin position="632"/>
        <end position="690"/>
    </location>
</feature>
<feature type="domain" description="PHD-type" evidence="13">
    <location>
        <begin position="188"/>
        <end position="302"/>
    </location>
</feature>
<feature type="compositionally biased region" description="Pro residues" evidence="9">
    <location>
        <begin position="636"/>
        <end position="649"/>
    </location>
</feature>
<dbReference type="PRINTS" id="PR00503">
    <property type="entry name" value="BROMODOMAIN"/>
</dbReference>
<dbReference type="PROSITE" id="PS50016">
    <property type="entry name" value="ZF_PHD_2"/>
    <property type="match status" value="1"/>
</dbReference>
<gene>
    <name evidence="14" type="ORF">E1B28_005697</name>
</gene>
<evidence type="ECO:0000259" key="11">
    <source>
        <dbReference type="PROSITE" id="PS50016"/>
    </source>
</evidence>
<keyword evidence="4" id="KW-0862">Zinc</keyword>
<evidence type="ECO:0000256" key="7">
    <source>
        <dbReference type="PROSITE-ProRule" id="PRU00035"/>
    </source>
</evidence>
<feature type="domain" description="PHD-type" evidence="11">
    <location>
        <begin position="134"/>
        <end position="184"/>
    </location>
</feature>
<keyword evidence="6" id="KW-0539">Nucleus</keyword>
<evidence type="ECO:0000313" key="14">
    <source>
        <dbReference type="EMBL" id="KAG7094890.1"/>
    </source>
</evidence>
<dbReference type="InterPro" id="IPR013083">
    <property type="entry name" value="Znf_RING/FYVE/PHD"/>
</dbReference>
<evidence type="ECO:0000256" key="5">
    <source>
        <dbReference type="ARBA" id="ARBA00023117"/>
    </source>
</evidence>
<feature type="domain" description="Bromo" evidence="10">
    <location>
        <begin position="474"/>
        <end position="544"/>
    </location>
</feature>
<dbReference type="SMART" id="SM00293">
    <property type="entry name" value="PWWP"/>
    <property type="match status" value="1"/>
</dbReference>
<feature type="region of interest" description="Disordered" evidence="9">
    <location>
        <begin position="716"/>
        <end position="752"/>
    </location>
</feature>
<dbReference type="FunFam" id="3.30.40.10:FF:000008">
    <property type="entry name" value="Bromodomain containing 1, isoform CRA_a"/>
    <property type="match status" value="1"/>
</dbReference>
<dbReference type="SUPFAM" id="SSF63748">
    <property type="entry name" value="Tudor/PWWP/MBT"/>
    <property type="match status" value="1"/>
</dbReference>
<dbReference type="Pfam" id="PF13831">
    <property type="entry name" value="PHD_2"/>
    <property type="match status" value="1"/>
</dbReference>
<dbReference type="InterPro" id="IPR036427">
    <property type="entry name" value="Bromodomain-like_sf"/>
</dbReference>
<evidence type="ECO:0000259" key="10">
    <source>
        <dbReference type="PROSITE" id="PS50014"/>
    </source>
</evidence>
<evidence type="ECO:0000256" key="6">
    <source>
        <dbReference type="ARBA" id="ARBA00023242"/>
    </source>
</evidence>
<keyword evidence="15" id="KW-1185">Reference proteome</keyword>
<dbReference type="PANTHER" id="PTHR13793:SF107">
    <property type="entry name" value="BROMODOMAIN-CONTAINING PROTEIN HOMOLOG"/>
    <property type="match status" value="1"/>
</dbReference>
<dbReference type="Proteomes" id="UP001049176">
    <property type="component" value="Chromosome 3"/>
</dbReference>
<dbReference type="CDD" id="cd04369">
    <property type="entry name" value="Bromodomain"/>
    <property type="match status" value="1"/>
</dbReference>
<dbReference type="InterPro" id="IPR011011">
    <property type="entry name" value="Znf_FYVE_PHD"/>
</dbReference>